<sequence length="457" mass="50126">MTLESGDQHTYYPGDTVTVSYDGVSENPANNRITLLSRSAEAYIFYAPSSDDGPGVVERSNIFNWDIDSTYPTDYYRFELMVNNTAAQTVWFKIKNDNFKSTTLATAYRTTTVISVRSKTVTSFYLSSSSETPTPTSTSNAIGDATSAASSPSSRLSFTEPTSPPVYDTHPRDMKGARVAIGVTVPLSIISITVLVWFLYRGYNKHVERKLDREEAVAREKAEALMKPKEGTVELDASPYYGTELPAPDITVELPTRPGTARTPEEEGGTGFLEEMRSRIASVGAHDSNGLDVAPDFRPVSALDIGDEEALTENGISRRISSVSRISNMEPERAPEAGAYSGSPRVLPEIPPKPISLRSRYPPPESQTQLDEFPLPPRAPPEIPRPSTSVSAMLTRDNLAHPRLRCVTNEDVYPMPERAAPDIPSPISCHEDDGLLQSNETASTVPMPHRMPPEVPR</sequence>
<proteinExistence type="predicted"/>
<evidence type="ECO:0000313" key="4">
    <source>
        <dbReference type="Proteomes" id="UP000800041"/>
    </source>
</evidence>
<feature type="region of interest" description="Disordered" evidence="1">
    <location>
        <begin position="244"/>
        <end position="269"/>
    </location>
</feature>
<feature type="compositionally biased region" description="Pro residues" evidence="1">
    <location>
        <begin position="374"/>
        <end position="384"/>
    </location>
</feature>
<protein>
    <recommendedName>
        <fullName evidence="5">Mid2 domain-containing protein</fullName>
    </recommendedName>
</protein>
<dbReference type="Proteomes" id="UP000800041">
    <property type="component" value="Unassembled WGS sequence"/>
</dbReference>
<dbReference type="EMBL" id="ML977153">
    <property type="protein sequence ID" value="KAF1987171.1"/>
    <property type="molecule type" value="Genomic_DNA"/>
</dbReference>
<name>A0A6G1H1T8_9PEZI</name>
<evidence type="ECO:0000256" key="2">
    <source>
        <dbReference type="SAM" id="Phobius"/>
    </source>
</evidence>
<dbReference type="AlphaFoldDB" id="A0A6G1H1T8"/>
<accession>A0A6G1H1T8</accession>
<feature type="transmembrane region" description="Helical" evidence="2">
    <location>
        <begin position="179"/>
        <end position="200"/>
    </location>
</feature>
<reference evidence="3" key="1">
    <citation type="journal article" date="2020" name="Stud. Mycol.">
        <title>101 Dothideomycetes genomes: a test case for predicting lifestyles and emergence of pathogens.</title>
        <authorList>
            <person name="Haridas S."/>
            <person name="Albert R."/>
            <person name="Binder M."/>
            <person name="Bloem J."/>
            <person name="Labutti K."/>
            <person name="Salamov A."/>
            <person name="Andreopoulos B."/>
            <person name="Baker S."/>
            <person name="Barry K."/>
            <person name="Bills G."/>
            <person name="Bluhm B."/>
            <person name="Cannon C."/>
            <person name="Castanera R."/>
            <person name="Culley D."/>
            <person name="Daum C."/>
            <person name="Ezra D."/>
            <person name="Gonzalez J."/>
            <person name="Henrissat B."/>
            <person name="Kuo A."/>
            <person name="Liang C."/>
            <person name="Lipzen A."/>
            <person name="Lutzoni F."/>
            <person name="Magnuson J."/>
            <person name="Mondo S."/>
            <person name="Nolan M."/>
            <person name="Ohm R."/>
            <person name="Pangilinan J."/>
            <person name="Park H.-J."/>
            <person name="Ramirez L."/>
            <person name="Alfaro M."/>
            <person name="Sun H."/>
            <person name="Tritt A."/>
            <person name="Yoshinaga Y."/>
            <person name="Zwiers L.-H."/>
            <person name="Turgeon B."/>
            <person name="Goodwin S."/>
            <person name="Spatafora J."/>
            <person name="Crous P."/>
            <person name="Grigoriev I."/>
        </authorList>
    </citation>
    <scope>NUCLEOTIDE SEQUENCE</scope>
    <source>
        <strain evidence="3">CBS 113979</strain>
    </source>
</reference>
<keyword evidence="2" id="KW-1133">Transmembrane helix</keyword>
<feature type="region of interest" description="Disordered" evidence="1">
    <location>
        <begin position="127"/>
        <end position="171"/>
    </location>
</feature>
<gene>
    <name evidence="3" type="ORF">K402DRAFT_462890</name>
</gene>
<evidence type="ECO:0008006" key="5">
    <source>
        <dbReference type="Google" id="ProtNLM"/>
    </source>
</evidence>
<evidence type="ECO:0000313" key="3">
    <source>
        <dbReference type="EMBL" id="KAF1987171.1"/>
    </source>
</evidence>
<feature type="compositionally biased region" description="Low complexity" evidence="1">
    <location>
        <begin position="127"/>
        <end position="157"/>
    </location>
</feature>
<keyword evidence="2" id="KW-0812">Transmembrane</keyword>
<keyword evidence="4" id="KW-1185">Reference proteome</keyword>
<feature type="region of interest" description="Disordered" evidence="1">
    <location>
        <begin position="415"/>
        <end position="434"/>
    </location>
</feature>
<evidence type="ECO:0000256" key="1">
    <source>
        <dbReference type="SAM" id="MobiDB-lite"/>
    </source>
</evidence>
<keyword evidence="2" id="KW-0472">Membrane</keyword>
<feature type="region of interest" description="Disordered" evidence="1">
    <location>
        <begin position="327"/>
        <end position="389"/>
    </location>
</feature>
<organism evidence="3 4">
    <name type="scientific">Aulographum hederae CBS 113979</name>
    <dbReference type="NCBI Taxonomy" id="1176131"/>
    <lineage>
        <taxon>Eukaryota</taxon>
        <taxon>Fungi</taxon>
        <taxon>Dikarya</taxon>
        <taxon>Ascomycota</taxon>
        <taxon>Pezizomycotina</taxon>
        <taxon>Dothideomycetes</taxon>
        <taxon>Pleosporomycetidae</taxon>
        <taxon>Aulographales</taxon>
        <taxon>Aulographaceae</taxon>
    </lineage>
</organism>